<feature type="compositionally biased region" description="Gly residues" evidence="3">
    <location>
        <begin position="240"/>
        <end position="251"/>
    </location>
</feature>
<dbReference type="GO" id="GO:0005634">
    <property type="term" value="C:nucleus"/>
    <property type="evidence" value="ECO:0007669"/>
    <property type="project" value="TreeGrafter"/>
</dbReference>
<name>A0A6G1HUD9_9PEZI</name>
<evidence type="ECO:0000256" key="2">
    <source>
        <dbReference type="ARBA" id="ARBA00046328"/>
    </source>
</evidence>
<feature type="compositionally biased region" description="Basic and acidic residues" evidence="3">
    <location>
        <begin position="176"/>
        <end position="187"/>
    </location>
</feature>
<feature type="compositionally biased region" description="Basic and acidic residues" evidence="3">
    <location>
        <begin position="208"/>
        <end position="239"/>
    </location>
</feature>
<proteinExistence type="inferred from homology"/>
<dbReference type="InterPro" id="IPR003034">
    <property type="entry name" value="SAP_dom"/>
</dbReference>
<evidence type="ECO:0000256" key="3">
    <source>
        <dbReference type="SAM" id="MobiDB-lite"/>
    </source>
</evidence>
<feature type="compositionally biased region" description="Basic and acidic residues" evidence="3">
    <location>
        <begin position="26"/>
        <end position="43"/>
    </location>
</feature>
<dbReference type="PANTHER" id="PTHR46551">
    <property type="entry name" value="SAP DOMAIN-CONTAINING RIBONUCLEOPROTEIN"/>
    <property type="match status" value="1"/>
</dbReference>
<dbReference type="InterPro" id="IPR040746">
    <property type="entry name" value="THO1_MOS11_C"/>
</dbReference>
<dbReference type="SMART" id="SM00513">
    <property type="entry name" value="SAP"/>
    <property type="match status" value="1"/>
</dbReference>
<evidence type="ECO:0000313" key="6">
    <source>
        <dbReference type="Proteomes" id="UP000799640"/>
    </source>
</evidence>
<dbReference type="Pfam" id="PF02037">
    <property type="entry name" value="SAP"/>
    <property type="match status" value="1"/>
</dbReference>
<accession>A0A6G1HUD9</accession>
<feature type="compositionally biased region" description="Low complexity" evidence="3">
    <location>
        <begin position="121"/>
        <end position="131"/>
    </location>
</feature>
<dbReference type="PANTHER" id="PTHR46551:SF1">
    <property type="entry name" value="SAP DOMAIN-CONTAINING RIBONUCLEOPROTEIN"/>
    <property type="match status" value="1"/>
</dbReference>
<evidence type="ECO:0000259" key="4">
    <source>
        <dbReference type="PROSITE" id="PS50800"/>
    </source>
</evidence>
<sequence length="302" mass="32469">MPDYAKLKNAELEALLKSRSLPHTGKKAEMVARLQDDDAKKDSAPATDATPAEAAPAAAALPPANEDEIDWDDEAADPKAAAPANAEAATDSKSDGNNPAAVPNQVPAIDPATTDDLTVIPPATDAPAAEPTPEPKVDYAAGLASTSIDEELERRKKRAARFGVKEGEEDPIAAEAIKKLERAKKFNETGGPRGLDEALPEGGRKRRGDGEDGRVNKRRDVNGSGRDGRRDGNARDGRRQGGQGGQNGRRGGQGRRDERPRREGGERLPRREREGGERLPGWMTEKDRQAAQARKNRFEART</sequence>
<dbReference type="Gene3D" id="1.10.720.30">
    <property type="entry name" value="SAP domain"/>
    <property type="match status" value="1"/>
</dbReference>
<dbReference type="InterPro" id="IPR052240">
    <property type="entry name" value="SAP_domain_ribonucleoprotein"/>
</dbReference>
<evidence type="ECO:0000313" key="5">
    <source>
        <dbReference type="EMBL" id="KAF2399678.1"/>
    </source>
</evidence>
<dbReference type="GO" id="GO:0016973">
    <property type="term" value="P:poly(A)+ mRNA export from nucleus"/>
    <property type="evidence" value="ECO:0007669"/>
    <property type="project" value="TreeGrafter"/>
</dbReference>
<evidence type="ECO:0000256" key="1">
    <source>
        <dbReference type="ARBA" id="ARBA00022553"/>
    </source>
</evidence>
<reference evidence="5" key="1">
    <citation type="journal article" date="2020" name="Stud. Mycol.">
        <title>101 Dothideomycetes genomes: a test case for predicting lifestyles and emergence of pathogens.</title>
        <authorList>
            <person name="Haridas S."/>
            <person name="Albert R."/>
            <person name="Binder M."/>
            <person name="Bloem J."/>
            <person name="Labutti K."/>
            <person name="Salamov A."/>
            <person name="Andreopoulos B."/>
            <person name="Baker S."/>
            <person name="Barry K."/>
            <person name="Bills G."/>
            <person name="Bluhm B."/>
            <person name="Cannon C."/>
            <person name="Castanera R."/>
            <person name="Culley D."/>
            <person name="Daum C."/>
            <person name="Ezra D."/>
            <person name="Gonzalez J."/>
            <person name="Henrissat B."/>
            <person name="Kuo A."/>
            <person name="Liang C."/>
            <person name="Lipzen A."/>
            <person name="Lutzoni F."/>
            <person name="Magnuson J."/>
            <person name="Mondo S."/>
            <person name="Nolan M."/>
            <person name="Ohm R."/>
            <person name="Pangilinan J."/>
            <person name="Park H.-J."/>
            <person name="Ramirez L."/>
            <person name="Alfaro M."/>
            <person name="Sun H."/>
            <person name="Tritt A."/>
            <person name="Yoshinaga Y."/>
            <person name="Zwiers L.-H."/>
            <person name="Turgeon B."/>
            <person name="Goodwin S."/>
            <person name="Spatafora J."/>
            <person name="Crous P."/>
            <person name="Grigoriev I."/>
        </authorList>
    </citation>
    <scope>NUCLEOTIDE SEQUENCE</scope>
    <source>
        <strain evidence="5">CBS 262.69</strain>
    </source>
</reference>
<dbReference type="InterPro" id="IPR036361">
    <property type="entry name" value="SAP_dom_sf"/>
</dbReference>
<dbReference type="Pfam" id="PF18592">
    <property type="entry name" value="Tho1_MOS11_C"/>
    <property type="match status" value="1"/>
</dbReference>
<feature type="compositionally biased region" description="Acidic residues" evidence="3">
    <location>
        <begin position="65"/>
        <end position="75"/>
    </location>
</feature>
<feature type="domain" description="SAP" evidence="4">
    <location>
        <begin position="4"/>
        <end position="38"/>
    </location>
</feature>
<dbReference type="Proteomes" id="UP000799640">
    <property type="component" value="Unassembled WGS sequence"/>
</dbReference>
<feature type="compositionally biased region" description="Low complexity" evidence="3">
    <location>
        <begin position="78"/>
        <end position="91"/>
    </location>
</feature>
<feature type="compositionally biased region" description="Low complexity" evidence="3">
    <location>
        <begin position="44"/>
        <end position="64"/>
    </location>
</feature>
<dbReference type="AlphaFoldDB" id="A0A6G1HUD9"/>
<protein>
    <recommendedName>
        <fullName evidence="4">SAP domain-containing protein</fullName>
    </recommendedName>
</protein>
<gene>
    <name evidence="5" type="ORF">EJ06DRAFT_531196</name>
</gene>
<keyword evidence="6" id="KW-1185">Reference proteome</keyword>
<dbReference type="OrthoDB" id="445357at2759"/>
<dbReference type="SUPFAM" id="SSF68906">
    <property type="entry name" value="SAP domain"/>
    <property type="match status" value="1"/>
</dbReference>
<dbReference type="EMBL" id="ML996697">
    <property type="protein sequence ID" value="KAF2399678.1"/>
    <property type="molecule type" value="Genomic_DNA"/>
</dbReference>
<dbReference type="PROSITE" id="PS50800">
    <property type="entry name" value="SAP"/>
    <property type="match status" value="1"/>
</dbReference>
<organism evidence="5 6">
    <name type="scientific">Trichodelitschia bisporula</name>
    <dbReference type="NCBI Taxonomy" id="703511"/>
    <lineage>
        <taxon>Eukaryota</taxon>
        <taxon>Fungi</taxon>
        <taxon>Dikarya</taxon>
        <taxon>Ascomycota</taxon>
        <taxon>Pezizomycotina</taxon>
        <taxon>Dothideomycetes</taxon>
        <taxon>Dothideomycetes incertae sedis</taxon>
        <taxon>Phaeotrichales</taxon>
        <taxon>Phaeotrichaceae</taxon>
        <taxon>Trichodelitschia</taxon>
    </lineage>
</organism>
<keyword evidence="1" id="KW-0597">Phosphoprotein</keyword>
<feature type="compositionally biased region" description="Basic and acidic residues" evidence="3">
    <location>
        <begin position="254"/>
        <end position="277"/>
    </location>
</feature>
<feature type="region of interest" description="Disordered" evidence="3">
    <location>
        <begin position="17"/>
        <end position="302"/>
    </location>
</feature>
<comment type="similarity">
    <text evidence="2">Belongs to the SAP domain-containing ribonucleoprotein family.</text>
</comment>